<evidence type="ECO:0000313" key="2">
    <source>
        <dbReference type="Proteomes" id="UP000266183"/>
    </source>
</evidence>
<proteinExistence type="predicted"/>
<dbReference type="Gene3D" id="3.40.50.1000">
    <property type="entry name" value="HAD superfamily/HAD-like"/>
    <property type="match status" value="1"/>
</dbReference>
<name>A0A385SN93_9BACT</name>
<organism evidence="1 2">
    <name type="scientific">Chryseolinea soli</name>
    <dbReference type="NCBI Taxonomy" id="2321403"/>
    <lineage>
        <taxon>Bacteria</taxon>
        <taxon>Pseudomonadati</taxon>
        <taxon>Bacteroidota</taxon>
        <taxon>Cytophagia</taxon>
        <taxon>Cytophagales</taxon>
        <taxon>Fulvivirgaceae</taxon>
        <taxon>Chryseolinea</taxon>
    </lineage>
</organism>
<sequence length="140" mass="16578">MITKAIRNCLANAKERKWDKTYWAFDIHGTILRPTCQTGVISTEFYPFAKEVLQLLSTRKDIVRILYTCSYPNEIVEYVKYFEDHQIHFDHVNENPDVGAGAYGFYERKFYFNVLFEDKAGFDPLTDWEDVLKLIQTFEI</sequence>
<dbReference type="KEGG" id="chk:D4L85_10170"/>
<dbReference type="InterPro" id="IPR023214">
    <property type="entry name" value="HAD_sf"/>
</dbReference>
<protein>
    <recommendedName>
        <fullName evidence="3">HAD family hydrolase</fullName>
    </recommendedName>
</protein>
<dbReference type="Proteomes" id="UP000266183">
    <property type="component" value="Chromosome"/>
</dbReference>
<reference evidence="2" key="1">
    <citation type="submission" date="2018-09" db="EMBL/GenBank/DDBJ databases">
        <title>Chryseolinea sp. KIS68-18 isolated from soil.</title>
        <authorList>
            <person name="Weon H.-Y."/>
            <person name="Kwon S.-W."/>
            <person name="Lee S.A."/>
        </authorList>
    </citation>
    <scope>NUCLEOTIDE SEQUENCE [LARGE SCALE GENOMIC DNA]</scope>
    <source>
        <strain evidence="2">KIS68-18</strain>
    </source>
</reference>
<dbReference type="EMBL" id="CP032382">
    <property type="protein sequence ID" value="AYB30920.1"/>
    <property type="molecule type" value="Genomic_DNA"/>
</dbReference>
<accession>A0A385SN93</accession>
<evidence type="ECO:0000313" key="1">
    <source>
        <dbReference type="EMBL" id="AYB30920.1"/>
    </source>
</evidence>
<gene>
    <name evidence="1" type="ORF">D4L85_10170</name>
</gene>
<dbReference type="AlphaFoldDB" id="A0A385SN93"/>
<dbReference type="InterPro" id="IPR036412">
    <property type="entry name" value="HAD-like_sf"/>
</dbReference>
<dbReference type="RefSeq" id="WP_119754214.1">
    <property type="nucleotide sequence ID" value="NZ_CP032382.1"/>
</dbReference>
<evidence type="ECO:0008006" key="3">
    <source>
        <dbReference type="Google" id="ProtNLM"/>
    </source>
</evidence>
<keyword evidence="2" id="KW-1185">Reference proteome</keyword>
<dbReference type="SUPFAM" id="SSF56784">
    <property type="entry name" value="HAD-like"/>
    <property type="match status" value="1"/>
</dbReference>
<dbReference type="OrthoDB" id="980503at2"/>